<accession>A0ABN2Z0M5</accession>
<dbReference type="RefSeq" id="WP_027757233.1">
    <property type="nucleotide sequence ID" value="NZ_BAAAPF010000164.1"/>
</dbReference>
<gene>
    <name evidence="2" type="ORF">GCM10009802_43610</name>
</gene>
<evidence type="ECO:0000313" key="3">
    <source>
        <dbReference type="Proteomes" id="UP001500443"/>
    </source>
</evidence>
<comment type="caution">
    <text evidence="2">The sequence shown here is derived from an EMBL/GenBank/DDBJ whole genome shotgun (WGS) entry which is preliminary data.</text>
</comment>
<proteinExistence type="predicted"/>
<organism evidence="2 3">
    <name type="scientific">Streptomyces synnematoformans</name>
    <dbReference type="NCBI Taxonomy" id="415721"/>
    <lineage>
        <taxon>Bacteria</taxon>
        <taxon>Bacillati</taxon>
        <taxon>Actinomycetota</taxon>
        <taxon>Actinomycetes</taxon>
        <taxon>Kitasatosporales</taxon>
        <taxon>Streptomycetaceae</taxon>
        <taxon>Streptomyces</taxon>
    </lineage>
</organism>
<evidence type="ECO:0000256" key="1">
    <source>
        <dbReference type="SAM" id="MobiDB-lite"/>
    </source>
</evidence>
<name>A0ABN2Z0M5_9ACTN</name>
<dbReference type="InterPro" id="IPR046165">
    <property type="entry name" value="DUF6167"/>
</dbReference>
<evidence type="ECO:0008006" key="4">
    <source>
        <dbReference type="Google" id="ProtNLM"/>
    </source>
</evidence>
<dbReference type="EMBL" id="BAAAPF010000164">
    <property type="protein sequence ID" value="GAA2134951.1"/>
    <property type="molecule type" value="Genomic_DNA"/>
</dbReference>
<dbReference type="Pfam" id="PF19664">
    <property type="entry name" value="DUF6167"/>
    <property type="match status" value="1"/>
</dbReference>
<sequence>MFRRTFWFTTGAATGVWATLRAQRAMRRVTPEGIAATAANRAVDTGRRALLFARDVRAAMAEREDQLNDALGLSPRSRPAELPGRRVKAQLERKAGRRRPNDRNPHHRNRNLKEDH</sequence>
<protein>
    <recommendedName>
        <fullName evidence="4">Secreted protein</fullName>
    </recommendedName>
</protein>
<evidence type="ECO:0000313" key="2">
    <source>
        <dbReference type="EMBL" id="GAA2134951.1"/>
    </source>
</evidence>
<feature type="compositionally biased region" description="Basic and acidic residues" evidence="1">
    <location>
        <begin position="89"/>
        <end position="104"/>
    </location>
</feature>
<reference evidence="2 3" key="1">
    <citation type="journal article" date="2019" name="Int. J. Syst. Evol. Microbiol.">
        <title>The Global Catalogue of Microorganisms (GCM) 10K type strain sequencing project: providing services to taxonomists for standard genome sequencing and annotation.</title>
        <authorList>
            <consortium name="The Broad Institute Genomics Platform"/>
            <consortium name="The Broad Institute Genome Sequencing Center for Infectious Disease"/>
            <person name="Wu L."/>
            <person name="Ma J."/>
        </authorList>
    </citation>
    <scope>NUCLEOTIDE SEQUENCE [LARGE SCALE GENOMIC DNA]</scope>
    <source>
        <strain evidence="2 3">JCM 15481</strain>
    </source>
</reference>
<dbReference type="Proteomes" id="UP001500443">
    <property type="component" value="Unassembled WGS sequence"/>
</dbReference>
<keyword evidence="3" id="KW-1185">Reference proteome</keyword>
<feature type="region of interest" description="Disordered" evidence="1">
    <location>
        <begin position="69"/>
        <end position="116"/>
    </location>
</feature>